<proteinExistence type="predicted"/>
<feature type="domain" description="IstB-like ATP-binding" evidence="1">
    <location>
        <begin position="2"/>
        <end position="32"/>
    </location>
</feature>
<keyword evidence="2" id="KW-0067">ATP-binding</keyword>
<evidence type="ECO:0000313" key="3">
    <source>
        <dbReference type="Proteomes" id="UP001212170"/>
    </source>
</evidence>
<reference evidence="2 3" key="1">
    <citation type="journal article" date="2023" name="Chemosphere">
        <title>Whole genome analysis of Flavobacterium aziz-sancarii sp. nov., isolated from Ardley Island (Antarctica), revealed a rich resistome and bioremediation potential.</title>
        <authorList>
            <person name="Otur C."/>
            <person name="Okay S."/>
            <person name="Kurt-Kizildogan A."/>
        </authorList>
    </citation>
    <scope>NUCLEOTIDE SEQUENCE [LARGE SCALE GENOMIC DNA]</scope>
    <source>
        <strain evidence="2 3">AC</strain>
    </source>
</reference>
<name>A0ABT4WJJ9_9FLAO</name>
<keyword evidence="2" id="KW-0547">Nucleotide-binding</keyword>
<dbReference type="GO" id="GO:0005524">
    <property type="term" value="F:ATP binding"/>
    <property type="evidence" value="ECO:0007669"/>
    <property type="project" value="UniProtKB-KW"/>
</dbReference>
<dbReference type="Pfam" id="PF01695">
    <property type="entry name" value="IstB_IS21"/>
    <property type="match status" value="1"/>
</dbReference>
<evidence type="ECO:0000313" key="2">
    <source>
        <dbReference type="EMBL" id="MDA6072680.1"/>
    </source>
</evidence>
<feature type="non-terminal residue" evidence="2">
    <location>
        <position position="1"/>
    </location>
</feature>
<organism evidence="2 3">
    <name type="scientific">Flavobacterium azizsancarii</name>
    <dbReference type="NCBI Taxonomy" id="2961580"/>
    <lineage>
        <taxon>Bacteria</taxon>
        <taxon>Pseudomonadati</taxon>
        <taxon>Bacteroidota</taxon>
        <taxon>Flavobacteriia</taxon>
        <taxon>Flavobacteriales</taxon>
        <taxon>Flavobacteriaceae</taxon>
        <taxon>Flavobacterium</taxon>
    </lineage>
</organism>
<accession>A0ABT4WJJ9</accession>
<dbReference type="Proteomes" id="UP001212170">
    <property type="component" value="Unassembled WGS sequence"/>
</dbReference>
<protein>
    <submittedName>
        <fullName evidence="2">ATP-binding protein</fullName>
    </submittedName>
</protein>
<sequence length="34" mass="3741">IIGNSTIADAVLDRIVNSSHRINLQGESMRKANF</sequence>
<comment type="caution">
    <text evidence="2">The sequence shown here is derived from an EMBL/GenBank/DDBJ whole genome shotgun (WGS) entry which is preliminary data.</text>
</comment>
<evidence type="ECO:0000259" key="1">
    <source>
        <dbReference type="Pfam" id="PF01695"/>
    </source>
</evidence>
<dbReference type="RefSeq" id="WP_271338638.1">
    <property type="nucleotide sequence ID" value="NZ_JAMZNK010000075.1"/>
</dbReference>
<keyword evidence="3" id="KW-1185">Reference proteome</keyword>
<gene>
    <name evidence="2" type="ORF">NJT12_23950</name>
</gene>
<dbReference type="EMBL" id="JAMZNK010000075">
    <property type="protein sequence ID" value="MDA6072680.1"/>
    <property type="molecule type" value="Genomic_DNA"/>
</dbReference>
<dbReference type="InterPro" id="IPR002611">
    <property type="entry name" value="IstB_ATP-bd"/>
</dbReference>